<name>A0AAD4ZFZ3_PRUDU</name>
<dbReference type="InterPro" id="IPR012337">
    <property type="entry name" value="RNaseH-like_sf"/>
</dbReference>
<reference evidence="1 2" key="1">
    <citation type="journal article" date="2022" name="G3 (Bethesda)">
        <title>Whole-genome sequence and methylome profiling of the almond [Prunus dulcis (Mill.) D.A. Webb] cultivar 'Nonpareil'.</title>
        <authorList>
            <person name="D'Amico-Willman K.M."/>
            <person name="Ouma W.Z."/>
            <person name="Meulia T."/>
            <person name="Sideli G.M."/>
            <person name="Gradziel T.M."/>
            <person name="Fresnedo-Ramirez J."/>
        </authorList>
    </citation>
    <scope>NUCLEOTIDE SEQUENCE [LARGE SCALE GENOMIC DNA]</scope>
    <source>
        <strain evidence="1">Clone GOH B32 T37-40</strain>
    </source>
</reference>
<organism evidence="1 2">
    <name type="scientific">Prunus dulcis</name>
    <name type="common">Almond</name>
    <name type="synonym">Amygdalus dulcis</name>
    <dbReference type="NCBI Taxonomy" id="3755"/>
    <lineage>
        <taxon>Eukaryota</taxon>
        <taxon>Viridiplantae</taxon>
        <taxon>Streptophyta</taxon>
        <taxon>Embryophyta</taxon>
        <taxon>Tracheophyta</taxon>
        <taxon>Spermatophyta</taxon>
        <taxon>Magnoliopsida</taxon>
        <taxon>eudicotyledons</taxon>
        <taxon>Gunneridae</taxon>
        <taxon>Pentapetalae</taxon>
        <taxon>rosids</taxon>
        <taxon>fabids</taxon>
        <taxon>Rosales</taxon>
        <taxon>Rosaceae</taxon>
        <taxon>Amygdaloideae</taxon>
        <taxon>Amygdaleae</taxon>
        <taxon>Prunus</taxon>
    </lineage>
</organism>
<dbReference type="PANTHER" id="PTHR45835:SF99">
    <property type="entry name" value="CHROMO DOMAIN-CONTAINING PROTEIN-RELATED"/>
    <property type="match status" value="1"/>
</dbReference>
<dbReference type="AlphaFoldDB" id="A0AAD4ZFZ3"/>
<sequence>MRQRHWVELIKDYNCTIEYHPGRANVTVDALIWKSSESLAYLRIAYLPLLVELQKDGEELGISQQGGLLTGLHVRPILVERVIATQLEDPTLSMIRLEVENGTRIDYAVGEDRALKCEHITMEFVFKLPRTSRGHDRIWVIVDQLTKSTHFLLIKETYSLAELAKLFVDESVRLHGALISIVSDRNARF</sequence>
<evidence type="ECO:0000313" key="2">
    <source>
        <dbReference type="Proteomes" id="UP001054821"/>
    </source>
</evidence>
<protein>
    <recommendedName>
        <fullName evidence="3">Integrase catalytic domain-containing protein</fullName>
    </recommendedName>
</protein>
<proteinExistence type="predicted"/>
<dbReference type="Proteomes" id="UP001054821">
    <property type="component" value="Chromosome 2"/>
</dbReference>
<gene>
    <name evidence="1" type="ORF">L3X38_011729</name>
</gene>
<accession>A0AAD4ZFZ3</accession>
<evidence type="ECO:0000313" key="1">
    <source>
        <dbReference type="EMBL" id="KAI5343853.1"/>
    </source>
</evidence>
<dbReference type="SUPFAM" id="SSF53098">
    <property type="entry name" value="Ribonuclease H-like"/>
    <property type="match status" value="1"/>
</dbReference>
<comment type="caution">
    <text evidence="1">The sequence shown here is derived from an EMBL/GenBank/DDBJ whole genome shotgun (WGS) entry which is preliminary data.</text>
</comment>
<dbReference type="InterPro" id="IPR036397">
    <property type="entry name" value="RNaseH_sf"/>
</dbReference>
<dbReference type="PANTHER" id="PTHR45835">
    <property type="entry name" value="YALI0A06105P"/>
    <property type="match status" value="1"/>
</dbReference>
<dbReference type="Gene3D" id="3.30.420.10">
    <property type="entry name" value="Ribonuclease H-like superfamily/Ribonuclease H"/>
    <property type="match status" value="1"/>
</dbReference>
<evidence type="ECO:0008006" key="3">
    <source>
        <dbReference type="Google" id="ProtNLM"/>
    </source>
</evidence>
<dbReference type="EMBL" id="JAJFAZ020000002">
    <property type="protein sequence ID" value="KAI5343853.1"/>
    <property type="molecule type" value="Genomic_DNA"/>
</dbReference>
<keyword evidence="2" id="KW-1185">Reference proteome</keyword>
<dbReference type="GO" id="GO:0003676">
    <property type="term" value="F:nucleic acid binding"/>
    <property type="evidence" value="ECO:0007669"/>
    <property type="project" value="InterPro"/>
</dbReference>